<evidence type="ECO:0000313" key="7">
    <source>
        <dbReference type="EMBL" id="CAH0594259.1"/>
    </source>
</evidence>
<keyword evidence="3" id="KW-0663">Pyridoxal phosphate</keyword>
<dbReference type="OrthoDB" id="728at2759"/>
<dbReference type="EMBL" id="LR824023">
    <property type="protein sequence ID" value="CAH0594259.1"/>
    <property type="molecule type" value="Genomic_DNA"/>
</dbReference>
<dbReference type="InterPro" id="IPR001216">
    <property type="entry name" value="P-phosphate_BS"/>
</dbReference>
<evidence type="ECO:0000256" key="4">
    <source>
        <dbReference type="ARBA" id="ARBA00045425"/>
    </source>
</evidence>
<dbReference type="Gene3D" id="3.10.580.10">
    <property type="entry name" value="CBS-domain"/>
    <property type="match status" value="2"/>
</dbReference>
<feature type="domain" description="CBS" evidence="6">
    <location>
        <begin position="153"/>
        <end position="209"/>
    </location>
</feature>
<evidence type="ECO:0000313" key="8">
    <source>
        <dbReference type="Proteomes" id="UP001154114"/>
    </source>
</evidence>
<evidence type="ECO:0000256" key="5">
    <source>
        <dbReference type="PROSITE-ProRule" id="PRU00703"/>
    </source>
</evidence>
<dbReference type="InterPro" id="IPR000644">
    <property type="entry name" value="CBS_dom"/>
</dbReference>
<comment type="cofactor">
    <cofactor evidence="1">
        <name>pyridoxal 5'-phosphate</name>
        <dbReference type="ChEBI" id="CHEBI:597326"/>
    </cofactor>
</comment>
<dbReference type="PROSITE" id="PS00901">
    <property type="entry name" value="CYS_SYNTHASE"/>
    <property type="match status" value="1"/>
</dbReference>
<dbReference type="InterPro" id="IPR050214">
    <property type="entry name" value="Cys_Synth/Cystath_Beta-Synth"/>
</dbReference>
<protein>
    <recommendedName>
        <fullName evidence="6">CBS domain-containing protein</fullName>
    </recommendedName>
</protein>
<name>A0A9P0BU49_CHRIL</name>
<sequence length="618" mass="67704">MRLLGAEVIQTKNGDLEISIARQLKNENPDTVVMLNQVEGIGGTWVPIVLDKTLVDHVEVVTDQEAFLMSRELAKKEGMLCGGSSGSAMSAAIKACKALNIGAGKRVVVILADGIRNYMSKFVSDQWMEAHGFMEPPENTMKWWKNPITELDLTRTYPKLNKTSSCEQAIEAMKVNNVNIAVIVDNIGHFVGVVSKDSLRNRATNPTKLPGQDCVEFDFSDPVTDHLDKHVYTLADNDERGKPTIGLLSRMLDIAPFVIIGKQGFDISYAKCEYFNPSGSIKDRIALSMIEDARKTGVADEKVQFVEPSSGDIGISMALNAALTDNKCIIVAEDKTSSEKLNTMRLLGAEVIQARTKEGGKILVNQLTDKNPDTVVTLNQVEEIGEEPTPRVLDMSVIDQIEVVTDREAFLMARELARKEGLLCGGSSGSAMSAAIKAAKALNLGPGRSIVVILPDGIRNYMSRFVSDPWMEAQGYIEPPAHTMTWWDTPICSLTLPYSYPKLHEECSCSVALEAMQSNNVSIAVVVDNNGHFIGAVSKNGLRNKATNPTWLPNQECIKFDFEDLVTNVLDKDVFTLTVEDGKKAPTVGLLSRMLDITPYVIIGKKASDPITEQGKFM</sequence>
<keyword evidence="5" id="KW-0129">CBS domain</keyword>
<dbReference type="PROSITE" id="PS51371">
    <property type="entry name" value="CBS"/>
    <property type="match status" value="2"/>
</dbReference>
<dbReference type="SUPFAM" id="SSF53686">
    <property type="entry name" value="Tryptophan synthase beta subunit-like PLP-dependent enzymes"/>
    <property type="match status" value="2"/>
</dbReference>
<evidence type="ECO:0000256" key="2">
    <source>
        <dbReference type="ARBA" id="ARBA00007103"/>
    </source>
</evidence>
<accession>A0A9P0BU49</accession>
<dbReference type="Pfam" id="PF00291">
    <property type="entry name" value="PALP"/>
    <property type="match status" value="3"/>
</dbReference>
<evidence type="ECO:0000256" key="1">
    <source>
        <dbReference type="ARBA" id="ARBA00001933"/>
    </source>
</evidence>
<dbReference type="Gene3D" id="3.40.50.1100">
    <property type="match status" value="3"/>
</dbReference>
<evidence type="ECO:0000259" key="6">
    <source>
        <dbReference type="PROSITE" id="PS51371"/>
    </source>
</evidence>
<dbReference type="AlphaFoldDB" id="A0A9P0BU49"/>
<dbReference type="SUPFAM" id="SSF54631">
    <property type="entry name" value="CBS-domain pair"/>
    <property type="match status" value="2"/>
</dbReference>
<dbReference type="InterPro" id="IPR046342">
    <property type="entry name" value="CBS_dom_sf"/>
</dbReference>
<dbReference type="Proteomes" id="UP001154114">
    <property type="component" value="Chromosome 20"/>
</dbReference>
<comment type="function">
    <text evidence="4">Hydro-lyase catalyzing the first step of the transsulfuration pathway, where the hydroxyl group of L-serine is displaced by L-homocysteine in a beta-replacement reaction to form L-cystathionine, the precursor of L-cysteine. This catabolic route allows the elimination of L-methionine and the toxic metabolite L-homocysteine. Also involved in the production of hydrogen sulfide, a gasotransmitter with signaling and cytoprotective effects on neurons.</text>
</comment>
<keyword evidence="8" id="KW-1185">Reference proteome</keyword>
<dbReference type="FunFam" id="3.40.50.1100:FF:000118">
    <property type="entry name" value="Related to CYS4-cystathionine beta-synthase"/>
    <property type="match status" value="2"/>
</dbReference>
<feature type="domain" description="CBS" evidence="6">
    <location>
        <begin position="495"/>
        <end position="556"/>
    </location>
</feature>
<dbReference type="PANTHER" id="PTHR10314">
    <property type="entry name" value="CYSTATHIONINE BETA-SYNTHASE"/>
    <property type="match status" value="1"/>
</dbReference>
<evidence type="ECO:0000256" key="3">
    <source>
        <dbReference type="ARBA" id="ARBA00022898"/>
    </source>
</evidence>
<dbReference type="Pfam" id="PF00571">
    <property type="entry name" value="CBS"/>
    <property type="match status" value="2"/>
</dbReference>
<proteinExistence type="inferred from homology"/>
<dbReference type="GO" id="GO:0006535">
    <property type="term" value="P:cysteine biosynthetic process from serine"/>
    <property type="evidence" value="ECO:0007669"/>
    <property type="project" value="InterPro"/>
</dbReference>
<reference evidence="7" key="1">
    <citation type="submission" date="2021-12" db="EMBL/GenBank/DDBJ databases">
        <authorList>
            <person name="King R."/>
        </authorList>
    </citation>
    <scope>NUCLEOTIDE SEQUENCE</scope>
</reference>
<dbReference type="InterPro" id="IPR036052">
    <property type="entry name" value="TrpB-like_PALP_sf"/>
</dbReference>
<gene>
    <name evidence="7" type="ORF">CINC_LOCUS6234</name>
</gene>
<dbReference type="InterPro" id="IPR001926">
    <property type="entry name" value="TrpB-like_PALP"/>
</dbReference>
<organism evidence="7 8">
    <name type="scientific">Chrysodeixis includens</name>
    <name type="common">Soybean looper</name>
    <name type="synonym">Pseudoplusia includens</name>
    <dbReference type="NCBI Taxonomy" id="689277"/>
    <lineage>
        <taxon>Eukaryota</taxon>
        <taxon>Metazoa</taxon>
        <taxon>Ecdysozoa</taxon>
        <taxon>Arthropoda</taxon>
        <taxon>Hexapoda</taxon>
        <taxon>Insecta</taxon>
        <taxon>Pterygota</taxon>
        <taxon>Neoptera</taxon>
        <taxon>Endopterygota</taxon>
        <taxon>Lepidoptera</taxon>
        <taxon>Glossata</taxon>
        <taxon>Ditrysia</taxon>
        <taxon>Noctuoidea</taxon>
        <taxon>Noctuidae</taxon>
        <taxon>Plusiinae</taxon>
        <taxon>Chrysodeixis</taxon>
    </lineage>
</organism>
<comment type="similarity">
    <text evidence="2">Belongs to the cysteine synthase/cystathionine beta-synthase family.</text>
</comment>